<dbReference type="EMBL" id="AXZF01000030">
    <property type="protein sequence ID" value="ERT69249.1"/>
    <property type="molecule type" value="Genomic_DNA"/>
</dbReference>
<evidence type="ECO:0000313" key="1">
    <source>
        <dbReference type="EMBL" id="ERT69249.1"/>
    </source>
</evidence>
<comment type="caution">
    <text evidence="1">The sequence shown here is derived from an EMBL/GenBank/DDBJ whole genome shotgun (WGS) entry which is preliminary data.</text>
</comment>
<dbReference type="STRING" id="1319815.HMPREF0202_00852"/>
<keyword evidence="2" id="KW-1185">Reference proteome</keyword>
<dbReference type="AlphaFoldDB" id="U7VDP8"/>
<evidence type="ECO:0000313" key="2">
    <source>
        <dbReference type="Proteomes" id="UP000017081"/>
    </source>
</evidence>
<accession>U7VDP8</accession>
<reference evidence="1 2" key="1">
    <citation type="submission" date="2013-08" db="EMBL/GenBank/DDBJ databases">
        <authorList>
            <person name="Weinstock G."/>
            <person name="Sodergren E."/>
            <person name="Wylie T."/>
            <person name="Fulton L."/>
            <person name="Fulton R."/>
            <person name="Fronick C."/>
            <person name="O'Laughlin M."/>
            <person name="Godfrey J."/>
            <person name="Miner T."/>
            <person name="Herter B."/>
            <person name="Appelbaum E."/>
            <person name="Cordes M."/>
            <person name="Lek S."/>
            <person name="Wollam A."/>
            <person name="Pepin K.H."/>
            <person name="Palsikar V.B."/>
            <person name="Mitreva M."/>
            <person name="Wilson R.K."/>
        </authorList>
    </citation>
    <scope>NUCLEOTIDE SEQUENCE [LARGE SCALE GENOMIC DNA]</scope>
    <source>
        <strain evidence="1 2">ATCC BAA-474</strain>
    </source>
</reference>
<proteinExistence type="predicted"/>
<dbReference type="HOGENOM" id="CLU_3115972_0_0_0"/>
<sequence length="50" mass="6185">MKINYQKYYIRILLYVSKNMNEKEKLERLNKKKNMVLFFHSEGQLKIFTA</sequence>
<gene>
    <name evidence="1" type="ORF">HMPREF0202_00852</name>
</gene>
<name>U7VDP8_9FUSO</name>
<dbReference type="Proteomes" id="UP000017081">
    <property type="component" value="Unassembled WGS sequence"/>
</dbReference>
<organism evidence="1 2">
    <name type="scientific">Cetobacterium somerae ATCC BAA-474</name>
    <dbReference type="NCBI Taxonomy" id="1319815"/>
    <lineage>
        <taxon>Bacteria</taxon>
        <taxon>Fusobacteriati</taxon>
        <taxon>Fusobacteriota</taxon>
        <taxon>Fusobacteriia</taxon>
        <taxon>Fusobacteriales</taxon>
        <taxon>Fusobacteriaceae</taxon>
        <taxon>Cetobacterium</taxon>
    </lineage>
</organism>
<protein>
    <submittedName>
        <fullName evidence="1">Uncharacterized protein</fullName>
    </submittedName>
</protein>